<evidence type="ECO:0000313" key="2">
    <source>
        <dbReference type="EMBL" id="MEQ2161684.1"/>
    </source>
</evidence>
<sequence>MSERRCENYCSTWNINNLMQTGYHQPGYTGYHKLANTNQYTCYLLCVPALHSTCVLAVEYTVFCCVRTGYIILPLHHCLFFSLFLYLKIKCLSGNEIPLLNKFPQVVRYSVLFSVSSIQHPVVSEASA</sequence>
<feature type="transmembrane region" description="Helical" evidence="1">
    <location>
        <begin position="42"/>
        <end position="63"/>
    </location>
</feature>
<gene>
    <name evidence="2" type="ORF">GOODEAATRI_012049</name>
</gene>
<keyword evidence="1" id="KW-0472">Membrane</keyword>
<accession>A0ABV0MSS6</accession>
<reference evidence="2 3" key="1">
    <citation type="submission" date="2021-06" db="EMBL/GenBank/DDBJ databases">
        <authorList>
            <person name="Palmer J.M."/>
        </authorList>
    </citation>
    <scope>NUCLEOTIDE SEQUENCE [LARGE SCALE GENOMIC DNA]</scope>
    <source>
        <strain evidence="2 3">GA_2019</strain>
        <tissue evidence="2">Muscle</tissue>
    </source>
</reference>
<keyword evidence="1" id="KW-1133">Transmembrane helix</keyword>
<organism evidence="2 3">
    <name type="scientific">Goodea atripinnis</name>
    <dbReference type="NCBI Taxonomy" id="208336"/>
    <lineage>
        <taxon>Eukaryota</taxon>
        <taxon>Metazoa</taxon>
        <taxon>Chordata</taxon>
        <taxon>Craniata</taxon>
        <taxon>Vertebrata</taxon>
        <taxon>Euteleostomi</taxon>
        <taxon>Actinopterygii</taxon>
        <taxon>Neopterygii</taxon>
        <taxon>Teleostei</taxon>
        <taxon>Neoteleostei</taxon>
        <taxon>Acanthomorphata</taxon>
        <taxon>Ovalentaria</taxon>
        <taxon>Atherinomorphae</taxon>
        <taxon>Cyprinodontiformes</taxon>
        <taxon>Goodeidae</taxon>
        <taxon>Goodea</taxon>
    </lineage>
</organism>
<dbReference type="EMBL" id="JAHRIO010010755">
    <property type="protein sequence ID" value="MEQ2161684.1"/>
    <property type="molecule type" value="Genomic_DNA"/>
</dbReference>
<proteinExistence type="predicted"/>
<name>A0ABV0MSS6_9TELE</name>
<keyword evidence="3" id="KW-1185">Reference proteome</keyword>
<feature type="transmembrane region" description="Helical" evidence="1">
    <location>
        <begin position="69"/>
        <end position="87"/>
    </location>
</feature>
<dbReference type="Proteomes" id="UP001476798">
    <property type="component" value="Unassembled WGS sequence"/>
</dbReference>
<keyword evidence="1" id="KW-0812">Transmembrane</keyword>
<comment type="caution">
    <text evidence="2">The sequence shown here is derived from an EMBL/GenBank/DDBJ whole genome shotgun (WGS) entry which is preliminary data.</text>
</comment>
<evidence type="ECO:0000313" key="3">
    <source>
        <dbReference type="Proteomes" id="UP001476798"/>
    </source>
</evidence>
<protein>
    <submittedName>
        <fullName evidence="2">Uncharacterized protein</fullName>
    </submittedName>
</protein>
<evidence type="ECO:0000256" key="1">
    <source>
        <dbReference type="SAM" id="Phobius"/>
    </source>
</evidence>